<dbReference type="GO" id="GO:0042719">
    <property type="term" value="C:mitochondrial intermembrane space chaperone complex"/>
    <property type="evidence" value="ECO:0007669"/>
    <property type="project" value="EnsemblFungi"/>
</dbReference>
<dbReference type="eggNOG" id="KOG3480">
    <property type="taxonomic scope" value="Eukaryota"/>
</dbReference>
<evidence type="ECO:0000256" key="5">
    <source>
        <dbReference type="ARBA" id="ARBA00022833"/>
    </source>
</evidence>
<evidence type="ECO:0000256" key="10">
    <source>
        <dbReference type="RuleBase" id="RU367043"/>
    </source>
</evidence>
<keyword evidence="4 10" id="KW-0472">Membrane</keyword>
<keyword evidence="7 10" id="KW-0811">Translocation</keyword>
<proteinExistence type="inferred from homology"/>
<comment type="function">
    <text evidence="10">Mitochondrial intermembrane chaperone that participates in the import and insertion of some multi-pass transmembrane proteins into the mitochondrial inner membrane. Also required for the transfer of beta-barrel precursors from the TOM complex to the sorting and assembly machinery (SAM complex) of the outer membrane. Acts as a chaperone-like protein that protects the hydrophobic precursors from aggregation and guide them through the mitochondrial intermembrane space.</text>
</comment>
<keyword evidence="6 10" id="KW-0653">Protein transport</keyword>
<dbReference type="GeneID" id="9589721"/>
<dbReference type="VEuPathDB" id="FungiDB:SCHCODRAFT_02487530"/>
<evidence type="ECO:0000256" key="9">
    <source>
        <dbReference type="ARBA" id="ARBA00023157"/>
    </source>
</evidence>
<evidence type="ECO:0000256" key="2">
    <source>
        <dbReference type="ARBA" id="ARBA00022448"/>
    </source>
</evidence>
<dbReference type="OrthoDB" id="274922at2759"/>
<evidence type="ECO:0000256" key="6">
    <source>
        <dbReference type="ARBA" id="ARBA00022927"/>
    </source>
</evidence>
<evidence type="ECO:0000259" key="11">
    <source>
        <dbReference type="Pfam" id="PF02953"/>
    </source>
</evidence>
<dbReference type="GO" id="GO:0140318">
    <property type="term" value="F:protein transporter activity"/>
    <property type="evidence" value="ECO:0007669"/>
    <property type="project" value="EnsemblFungi"/>
</dbReference>
<dbReference type="SUPFAM" id="SSF144122">
    <property type="entry name" value="Tim10-like"/>
    <property type="match status" value="1"/>
</dbReference>
<dbReference type="Pfam" id="PF02953">
    <property type="entry name" value="zf-Tim10_DDP"/>
    <property type="match status" value="1"/>
</dbReference>
<dbReference type="InterPro" id="IPR004217">
    <property type="entry name" value="Tim10-like"/>
</dbReference>
<reference evidence="12 13" key="1">
    <citation type="journal article" date="2010" name="Nat. Biotechnol.">
        <title>Genome sequence of the model mushroom Schizophyllum commune.</title>
        <authorList>
            <person name="Ohm R.A."/>
            <person name="de Jong J.F."/>
            <person name="Lugones L.G."/>
            <person name="Aerts A."/>
            <person name="Kothe E."/>
            <person name="Stajich J.E."/>
            <person name="de Vries R.P."/>
            <person name="Record E."/>
            <person name="Levasseur A."/>
            <person name="Baker S.E."/>
            <person name="Bartholomew K.A."/>
            <person name="Coutinho P.M."/>
            <person name="Erdmann S."/>
            <person name="Fowler T.J."/>
            <person name="Gathman A.C."/>
            <person name="Lombard V."/>
            <person name="Henrissat B."/>
            <person name="Knabe N."/>
            <person name="Kuees U."/>
            <person name="Lilly W.W."/>
            <person name="Lindquist E."/>
            <person name="Lucas S."/>
            <person name="Magnuson J.K."/>
            <person name="Piumi F."/>
            <person name="Raudaskoski M."/>
            <person name="Salamov A."/>
            <person name="Schmutz J."/>
            <person name="Schwarze F.W.M.R."/>
            <person name="vanKuyk P.A."/>
            <person name="Horton J.S."/>
            <person name="Grigoriev I.V."/>
            <person name="Woesten H.A.B."/>
        </authorList>
    </citation>
    <scope>NUCLEOTIDE SEQUENCE [LARGE SCALE GENOMIC DNA]</scope>
    <source>
        <strain evidence="13">H4-8 / FGSC 9210</strain>
    </source>
</reference>
<dbReference type="InParanoid" id="D8PN71"/>
<name>D8PN71_SCHCM</name>
<accession>D8PN71</accession>
<keyword evidence="4 10" id="KW-0999">Mitochondrion inner membrane</keyword>
<keyword evidence="2 10" id="KW-0813">Transport</keyword>
<dbReference type="GO" id="GO:0015031">
    <property type="term" value="P:protein transport"/>
    <property type="evidence" value="ECO:0007669"/>
    <property type="project" value="UniProtKB-KW"/>
</dbReference>
<dbReference type="FunCoup" id="D8PN71">
    <property type="interactions" value="301"/>
</dbReference>
<gene>
    <name evidence="12" type="ORF">SCHCODRAFT_48568</name>
</gene>
<dbReference type="Proteomes" id="UP000007431">
    <property type="component" value="Unassembled WGS sequence"/>
</dbReference>
<dbReference type="AlphaFoldDB" id="D8PN71"/>
<dbReference type="OMA" id="VGENMQK"/>
<dbReference type="STRING" id="578458.D8PN71"/>
<comment type="domain">
    <text evidence="10">The twin CX3C motif contains 4 conserved Cys residues that form 2 disulfide bonds in the mitochondrial intermembrane space.</text>
</comment>
<comment type="subcellular location">
    <subcellularLocation>
        <location evidence="10">Mitochondrion inner membrane</location>
        <topology evidence="10">Peripheral membrane protein</topology>
        <orientation evidence="10">Intermembrane side</orientation>
    </subcellularLocation>
</comment>
<dbReference type="RefSeq" id="XP_003037113.1">
    <property type="nucleotide sequence ID" value="XM_003037067.1"/>
</dbReference>
<evidence type="ECO:0000313" key="12">
    <source>
        <dbReference type="EMBL" id="EFJ02211.1"/>
    </source>
</evidence>
<organism evidence="13">
    <name type="scientific">Schizophyllum commune (strain H4-8 / FGSC 9210)</name>
    <name type="common">Split gill fungus</name>
    <dbReference type="NCBI Taxonomy" id="578458"/>
    <lineage>
        <taxon>Eukaryota</taxon>
        <taxon>Fungi</taxon>
        <taxon>Dikarya</taxon>
        <taxon>Basidiomycota</taxon>
        <taxon>Agaricomycotina</taxon>
        <taxon>Agaricomycetes</taxon>
        <taxon>Agaricomycetidae</taxon>
        <taxon>Agaricales</taxon>
        <taxon>Schizophyllaceae</taxon>
        <taxon>Schizophyllum</taxon>
    </lineage>
</organism>
<dbReference type="GO" id="GO:0051082">
    <property type="term" value="F:unfolded protein binding"/>
    <property type="evidence" value="ECO:0007669"/>
    <property type="project" value="EnsemblFungi"/>
</dbReference>
<keyword evidence="10" id="KW-0143">Chaperone</keyword>
<dbReference type="HOGENOM" id="CLU_162151_1_0_1"/>
<dbReference type="PANTHER" id="PTHR11038:SF16">
    <property type="entry name" value="MITOCHONDRIAL IMPORT INNER MEMBRANE TRANSLOCASE SUBUNIT TIM10"/>
    <property type="match status" value="1"/>
</dbReference>
<evidence type="ECO:0000313" key="13">
    <source>
        <dbReference type="Proteomes" id="UP000007431"/>
    </source>
</evidence>
<protein>
    <recommendedName>
        <fullName evidence="10">Mitochondrial import inner membrane translocase subunit</fullName>
    </recommendedName>
</protein>
<dbReference type="EMBL" id="GL377302">
    <property type="protein sequence ID" value="EFJ02211.1"/>
    <property type="molecule type" value="Genomic_DNA"/>
</dbReference>
<comment type="subunit">
    <text evidence="10">Heterohexamer.</text>
</comment>
<dbReference type="InterPro" id="IPR035427">
    <property type="entry name" value="Tim10-like_dom_sf"/>
</dbReference>
<evidence type="ECO:0000256" key="4">
    <source>
        <dbReference type="ARBA" id="ARBA00022792"/>
    </source>
</evidence>
<sequence>MSFFTGGASRAPAGGVNPDKIDAALTELDTITDFYNRMVAACHNKCIGQRYTDGELNTGESVCIDRCVYKFTEVQKKVGEALQQRQAANKGGLGGFS</sequence>
<dbReference type="Gene3D" id="1.10.287.810">
    <property type="entry name" value="Mitochondrial import inner membrane translocase subunit tim13 like domains"/>
    <property type="match status" value="1"/>
</dbReference>
<dbReference type="GO" id="GO:0042721">
    <property type="term" value="C:TIM22 mitochondrial import inner membrane insertion complex"/>
    <property type="evidence" value="ECO:0007669"/>
    <property type="project" value="EnsemblFungi"/>
</dbReference>
<evidence type="ECO:0000256" key="7">
    <source>
        <dbReference type="ARBA" id="ARBA00023010"/>
    </source>
</evidence>
<keyword evidence="8 10" id="KW-0496">Mitochondrion</keyword>
<dbReference type="KEGG" id="scm:SCHCO_02487530"/>
<keyword evidence="3" id="KW-0479">Metal-binding</keyword>
<feature type="domain" description="Tim10-like" evidence="11">
    <location>
        <begin position="23"/>
        <end position="84"/>
    </location>
</feature>
<evidence type="ECO:0000256" key="1">
    <source>
        <dbReference type="ARBA" id="ARBA00006720"/>
    </source>
</evidence>
<dbReference type="GO" id="GO:0046872">
    <property type="term" value="F:metal ion binding"/>
    <property type="evidence" value="ECO:0007669"/>
    <property type="project" value="UniProtKB-KW"/>
</dbReference>
<comment type="similarity">
    <text evidence="1 10">Belongs to the small Tim family.</text>
</comment>
<keyword evidence="9 10" id="KW-1015">Disulfide bond</keyword>
<dbReference type="GO" id="GO:0045039">
    <property type="term" value="P:protein insertion into mitochondrial inner membrane"/>
    <property type="evidence" value="ECO:0007669"/>
    <property type="project" value="EnsemblFungi"/>
</dbReference>
<keyword evidence="13" id="KW-1185">Reference proteome</keyword>
<dbReference type="PANTHER" id="PTHR11038">
    <property type="entry name" value="MITOCHONDRIAL IMPORT INNER MEMBRANE TRANSLOCASE SUBUNIT TIM10"/>
    <property type="match status" value="1"/>
</dbReference>
<keyword evidence="5" id="KW-0862">Zinc</keyword>
<evidence type="ECO:0000256" key="8">
    <source>
        <dbReference type="ARBA" id="ARBA00023128"/>
    </source>
</evidence>
<evidence type="ECO:0000256" key="3">
    <source>
        <dbReference type="ARBA" id="ARBA00022723"/>
    </source>
</evidence>